<dbReference type="EMBL" id="EF087510">
    <property type="protein sequence ID" value="ABK26749.1"/>
    <property type="molecule type" value="mRNA"/>
</dbReference>
<organism evidence="1">
    <name type="scientific">Picea sitchensis</name>
    <name type="common">Sitka spruce</name>
    <name type="synonym">Pinus sitchensis</name>
    <dbReference type="NCBI Taxonomy" id="3332"/>
    <lineage>
        <taxon>Eukaryota</taxon>
        <taxon>Viridiplantae</taxon>
        <taxon>Streptophyta</taxon>
        <taxon>Embryophyta</taxon>
        <taxon>Tracheophyta</taxon>
        <taxon>Spermatophyta</taxon>
        <taxon>Pinopsida</taxon>
        <taxon>Pinidae</taxon>
        <taxon>Conifers I</taxon>
        <taxon>Pinales</taxon>
        <taxon>Pinaceae</taxon>
        <taxon>Picea</taxon>
    </lineage>
</organism>
<name>A9P1I8_PICSI</name>
<dbReference type="Pfam" id="PF04398">
    <property type="entry name" value="DUF538"/>
    <property type="match status" value="1"/>
</dbReference>
<sequence length="148" mass="16747">MSSQLVKTDAKAGAEVYHGSEICRQKALEFFCEVGLPRGLLPLEGVEECGFVRETGFVWVKRKKKYEYLYKTTGSLSSYAPEISGYVEKGKMKKITGVKAKDFHIWFALTEMRIDDPASGMIYIKTSMGAGKNVPIKSFEEEYDKYMV</sequence>
<dbReference type="InterPro" id="IPR007493">
    <property type="entry name" value="DUF538"/>
</dbReference>
<dbReference type="InterPro" id="IPR036758">
    <property type="entry name" value="At5g01610-like"/>
</dbReference>
<accession>A9P1I8</accession>
<dbReference type="SUPFAM" id="SSF141562">
    <property type="entry name" value="At5g01610-like"/>
    <property type="match status" value="1"/>
</dbReference>
<protein>
    <recommendedName>
        <fullName evidence="2">DUF538 family protein</fullName>
    </recommendedName>
</protein>
<evidence type="ECO:0000313" key="1">
    <source>
        <dbReference type="EMBL" id="ABK26749.1"/>
    </source>
</evidence>
<reference evidence="1" key="1">
    <citation type="journal article" date="2008" name="BMC Genomics">
        <title>A conifer genomics resource of 200,000 spruce (Picea spp.) ESTs and 6,464 high-quality, sequence-finished full-length cDNAs for Sitka spruce (Picea sitchensis).</title>
        <authorList>
            <person name="Ralph S.G."/>
            <person name="Chun H.J."/>
            <person name="Kolosova N."/>
            <person name="Cooper D."/>
            <person name="Oddy C."/>
            <person name="Ritland C.E."/>
            <person name="Kirkpatrick R."/>
            <person name="Moore R."/>
            <person name="Barber S."/>
            <person name="Holt R.A."/>
            <person name="Jones S.J."/>
            <person name="Marra M.A."/>
            <person name="Douglas C.J."/>
            <person name="Ritland K."/>
            <person name="Bohlmann J."/>
        </authorList>
    </citation>
    <scope>NUCLEOTIDE SEQUENCE</scope>
    <source>
        <tissue evidence="1">Green portion of the leader tissue</tissue>
    </source>
</reference>
<dbReference type="Gene3D" id="2.30.240.10">
    <property type="entry name" value="At5g01610-like"/>
    <property type="match status" value="1"/>
</dbReference>
<dbReference type="PANTHER" id="PTHR31676">
    <property type="entry name" value="T31J12.3 PROTEIN-RELATED"/>
    <property type="match status" value="1"/>
</dbReference>
<dbReference type="PANTHER" id="PTHR31676:SF20">
    <property type="entry name" value="T19F6.7 PROTEIN"/>
    <property type="match status" value="1"/>
</dbReference>
<dbReference type="AlphaFoldDB" id="A9P1I8"/>
<evidence type="ECO:0008006" key="2">
    <source>
        <dbReference type="Google" id="ProtNLM"/>
    </source>
</evidence>
<proteinExistence type="evidence at transcript level"/>